<sequence>MTGSLNFRDFGGYPTADGRQVKWRQLFRCGALSMLTAQDHVVFGDLNIGVICDLRRVDEAAGNPSPLHPPFDVRLAIPIAPGSNDMLRQSIQDTTQSAEDRVRYMTEVTRDLARDHHAEYRVLFEQLLNTPAGFLLHCSAGKDRTGFGAALILAALGVDQTLIMADYLLTNEAVCLREFMQSKMRAFYGAHFDAASLAAVGGVRSGYLQAAFDEMIKNHGSLDGYLEEIGVDSAAKQALRAKLLV</sequence>
<accession>A0A973A8C2</accession>
<name>A0A973A8C2_9GAMM</name>
<dbReference type="Proteomes" id="UP000754644">
    <property type="component" value="Unassembled WGS sequence"/>
</dbReference>
<protein>
    <submittedName>
        <fullName evidence="1">Tyrosine-protein phosphatase</fullName>
    </submittedName>
</protein>
<evidence type="ECO:0000313" key="1">
    <source>
        <dbReference type="EMBL" id="NQV64995.1"/>
    </source>
</evidence>
<evidence type="ECO:0000313" key="2">
    <source>
        <dbReference type="Proteomes" id="UP000754644"/>
    </source>
</evidence>
<dbReference type="Gene3D" id="3.90.190.10">
    <property type="entry name" value="Protein tyrosine phosphatase superfamily"/>
    <property type="match status" value="1"/>
</dbReference>
<comment type="caution">
    <text evidence="1">The sequence shown here is derived from an EMBL/GenBank/DDBJ whole genome shotgun (WGS) entry which is preliminary data.</text>
</comment>
<proteinExistence type="predicted"/>
<reference evidence="1" key="1">
    <citation type="submission" date="2020-05" db="EMBL/GenBank/DDBJ databases">
        <title>Sulfur intermediates as new biogeochemical hubs in an aquatic model microbial ecosystem.</title>
        <authorList>
            <person name="Vigneron A."/>
        </authorList>
    </citation>
    <scope>NUCLEOTIDE SEQUENCE</scope>
    <source>
        <strain evidence="1">Bin.250</strain>
    </source>
</reference>
<dbReference type="Pfam" id="PF13350">
    <property type="entry name" value="Y_phosphatase3"/>
    <property type="match status" value="1"/>
</dbReference>
<dbReference type="InterPro" id="IPR029021">
    <property type="entry name" value="Prot-tyrosine_phosphatase-like"/>
</dbReference>
<dbReference type="InterPro" id="IPR026893">
    <property type="entry name" value="Tyr/Ser_Pase_IphP-type"/>
</dbReference>
<organism evidence="1 2">
    <name type="scientific">SAR86 cluster bacterium</name>
    <dbReference type="NCBI Taxonomy" id="2030880"/>
    <lineage>
        <taxon>Bacteria</taxon>
        <taxon>Pseudomonadati</taxon>
        <taxon>Pseudomonadota</taxon>
        <taxon>Gammaproteobacteria</taxon>
        <taxon>SAR86 cluster</taxon>
    </lineage>
</organism>
<dbReference type="InterPro" id="IPR016130">
    <property type="entry name" value="Tyr_Pase_AS"/>
</dbReference>
<dbReference type="GO" id="GO:0004721">
    <property type="term" value="F:phosphoprotein phosphatase activity"/>
    <property type="evidence" value="ECO:0007669"/>
    <property type="project" value="InterPro"/>
</dbReference>
<dbReference type="EMBL" id="JABMOJ010000241">
    <property type="protein sequence ID" value="NQV64995.1"/>
    <property type="molecule type" value="Genomic_DNA"/>
</dbReference>
<dbReference type="AlphaFoldDB" id="A0A973A8C2"/>
<dbReference type="SUPFAM" id="SSF52799">
    <property type="entry name" value="(Phosphotyrosine protein) phosphatases II"/>
    <property type="match status" value="1"/>
</dbReference>
<gene>
    <name evidence="1" type="ORF">HQ497_06490</name>
</gene>
<dbReference type="PROSITE" id="PS00383">
    <property type="entry name" value="TYR_PHOSPHATASE_1"/>
    <property type="match status" value="1"/>
</dbReference>